<evidence type="ECO:0000256" key="5">
    <source>
        <dbReference type="ARBA" id="ARBA00022729"/>
    </source>
</evidence>
<dbReference type="AlphaFoldDB" id="A0AAW2LRL8"/>
<evidence type="ECO:0000256" key="7">
    <source>
        <dbReference type="ARBA" id="ARBA00022741"/>
    </source>
</evidence>
<dbReference type="Pfam" id="PF07714">
    <property type="entry name" value="PK_Tyr_Ser-Thr"/>
    <property type="match status" value="1"/>
</dbReference>
<evidence type="ECO:0000256" key="8">
    <source>
        <dbReference type="ARBA" id="ARBA00022840"/>
    </source>
</evidence>
<evidence type="ECO:0000313" key="16">
    <source>
        <dbReference type="EMBL" id="KAL0321513.1"/>
    </source>
</evidence>
<dbReference type="FunFam" id="3.80.10.10:FF:000234">
    <property type="entry name" value="Probable inactive receptor kinase RLK902"/>
    <property type="match status" value="1"/>
</dbReference>
<evidence type="ECO:0000256" key="9">
    <source>
        <dbReference type="ARBA" id="ARBA00022989"/>
    </source>
</evidence>
<feature type="domain" description="Protein kinase" evidence="15">
    <location>
        <begin position="320"/>
        <end position="614"/>
    </location>
</feature>
<evidence type="ECO:0000256" key="14">
    <source>
        <dbReference type="SAM" id="SignalP"/>
    </source>
</evidence>
<comment type="caution">
    <text evidence="16">The sequence shown here is derived from an EMBL/GenBank/DDBJ whole genome shotgun (WGS) entry which is preliminary data.</text>
</comment>
<dbReference type="FunFam" id="3.30.200.20:FF:000307">
    <property type="entry name" value="pollen receptor-like kinase 1"/>
    <property type="match status" value="1"/>
</dbReference>
<feature type="signal peptide" evidence="14">
    <location>
        <begin position="1"/>
        <end position="22"/>
    </location>
</feature>
<feature type="compositionally biased region" description="Polar residues" evidence="12">
    <location>
        <begin position="616"/>
        <end position="635"/>
    </location>
</feature>
<dbReference type="FunFam" id="1.10.510.10:FF:000095">
    <property type="entry name" value="protein STRUBBELIG-RECEPTOR FAMILY 8"/>
    <property type="match status" value="1"/>
</dbReference>
<keyword evidence="16" id="KW-0418">Kinase</keyword>
<evidence type="ECO:0000256" key="10">
    <source>
        <dbReference type="ARBA" id="ARBA00023136"/>
    </source>
</evidence>
<dbReference type="GO" id="GO:0016020">
    <property type="term" value="C:membrane"/>
    <property type="evidence" value="ECO:0007669"/>
    <property type="project" value="UniProtKB-SubCell"/>
</dbReference>
<feature type="region of interest" description="Disordered" evidence="12">
    <location>
        <begin position="616"/>
        <end position="650"/>
    </location>
</feature>
<dbReference type="Gene3D" id="1.10.510.10">
    <property type="entry name" value="Transferase(Phosphotransferase) domain 1"/>
    <property type="match status" value="1"/>
</dbReference>
<dbReference type="Gene3D" id="3.30.200.20">
    <property type="entry name" value="Phosphorylase Kinase, domain 1"/>
    <property type="match status" value="1"/>
</dbReference>
<keyword evidence="6" id="KW-0677">Repeat</keyword>
<evidence type="ECO:0000256" key="12">
    <source>
        <dbReference type="SAM" id="MobiDB-lite"/>
    </source>
</evidence>
<keyword evidence="10 13" id="KW-0472">Membrane</keyword>
<keyword evidence="2" id="KW-0597">Phosphoprotein</keyword>
<evidence type="ECO:0000256" key="6">
    <source>
        <dbReference type="ARBA" id="ARBA00022737"/>
    </source>
</evidence>
<dbReference type="Gene3D" id="3.80.10.10">
    <property type="entry name" value="Ribonuclease Inhibitor"/>
    <property type="match status" value="2"/>
</dbReference>
<reference evidence="16" key="1">
    <citation type="submission" date="2020-06" db="EMBL/GenBank/DDBJ databases">
        <authorList>
            <person name="Li T."/>
            <person name="Hu X."/>
            <person name="Zhang T."/>
            <person name="Song X."/>
            <person name="Zhang H."/>
            <person name="Dai N."/>
            <person name="Sheng W."/>
            <person name="Hou X."/>
            <person name="Wei L."/>
        </authorList>
    </citation>
    <scope>NUCLEOTIDE SEQUENCE</scope>
    <source>
        <strain evidence="16">KEN8</strain>
        <tissue evidence="16">Leaf</tissue>
    </source>
</reference>
<keyword evidence="5 14" id="KW-0732">Signal</keyword>
<dbReference type="Pfam" id="PF08263">
    <property type="entry name" value="LRRNT_2"/>
    <property type="match status" value="1"/>
</dbReference>
<dbReference type="SUPFAM" id="SSF56112">
    <property type="entry name" value="Protein kinase-like (PK-like)"/>
    <property type="match status" value="1"/>
</dbReference>
<dbReference type="InterPro" id="IPR032675">
    <property type="entry name" value="LRR_dom_sf"/>
</dbReference>
<evidence type="ECO:0000256" key="13">
    <source>
        <dbReference type="SAM" id="Phobius"/>
    </source>
</evidence>
<sequence length="650" mass="70578">MDNKIIFSAILVYGTLFLLATAEPVDDKRALLDFIGNISHSRNLNWDERTSACNSWIGVTCNHDRSRIIAVRLPAIGFKGRIPTNTLSRLSALQILSLRSNGISGPFPSDLLKLGNLTGLYLQFNNFQGPLPLDFSVWKNLSVLNLSNNDFNGSIPSSISNLTHLTALDFANNSLSGDVPDLDIPTLQLLDLSNNNLTGVVPQTLVRFPSSAFSGNNVTLQNLPPPVLSPTAVPKKHSSKFSEPAILGIVIGSCAVAFVLIALLLIVTYRKKKDDTSITGTSQKKEKLTKMMASEHQDENGRVIFFEGCNLVFDLEDLLRASAEVLGKGAFGTTYKAALEDSTTVAVKRLKEVIVGKKDFEQQMEVVGNIRHANVAPLRAYYYSKDEKLMVYDYYNQGACQLCSMGQISSLGGISRPGHKSDAFTTSAAKRGEDRIPLDWGTRVKIAIGAAKGIAHIHSQSGGKLVHGNIKASNIFLNSQLYGCVSDLGLATLMSPIAPPVMRTAGYRAPEVTDTRKVSQPSDVYSFGVLLLELLTGKSPVHASGGEEVLHLVRWVHSVVREEWTGEVFDVELLRYPNIEEEMVAMLQIGLSCVARMPEQRPKIGEVVKMLEEIRSSNTGNSPSAGTRSPGSTPAVTPYVGEIGPSSVHT</sequence>
<keyword evidence="7 11" id="KW-0547">Nucleotide-binding</keyword>
<comment type="subcellular location">
    <subcellularLocation>
        <location evidence="1">Membrane</location>
    </subcellularLocation>
</comment>
<keyword evidence="9 13" id="KW-1133">Transmembrane helix</keyword>
<organism evidence="16">
    <name type="scientific">Sesamum calycinum</name>
    <dbReference type="NCBI Taxonomy" id="2727403"/>
    <lineage>
        <taxon>Eukaryota</taxon>
        <taxon>Viridiplantae</taxon>
        <taxon>Streptophyta</taxon>
        <taxon>Embryophyta</taxon>
        <taxon>Tracheophyta</taxon>
        <taxon>Spermatophyta</taxon>
        <taxon>Magnoliopsida</taxon>
        <taxon>eudicotyledons</taxon>
        <taxon>Gunneridae</taxon>
        <taxon>Pentapetalae</taxon>
        <taxon>asterids</taxon>
        <taxon>lamiids</taxon>
        <taxon>Lamiales</taxon>
        <taxon>Pedaliaceae</taxon>
        <taxon>Sesamum</taxon>
    </lineage>
</organism>
<dbReference type="PROSITE" id="PS00107">
    <property type="entry name" value="PROTEIN_KINASE_ATP"/>
    <property type="match status" value="1"/>
</dbReference>
<evidence type="ECO:0000256" key="3">
    <source>
        <dbReference type="ARBA" id="ARBA00022614"/>
    </source>
</evidence>
<dbReference type="SUPFAM" id="SSF52058">
    <property type="entry name" value="L domain-like"/>
    <property type="match status" value="1"/>
</dbReference>
<reference evidence="16" key="2">
    <citation type="journal article" date="2024" name="Plant">
        <title>Genomic evolution and insights into agronomic trait innovations of Sesamum species.</title>
        <authorList>
            <person name="Miao H."/>
            <person name="Wang L."/>
            <person name="Qu L."/>
            <person name="Liu H."/>
            <person name="Sun Y."/>
            <person name="Le M."/>
            <person name="Wang Q."/>
            <person name="Wei S."/>
            <person name="Zheng Y."/>
            <person name="Lin W."/>
            <person name="Duan Y."/>
            <person name="Cao H."/>
            <person name="Xiong S."/>
            <person name="Wang X."/>
            <person name="Wei L."/>
            <person name="Li C."/>
            <person name="Ma Q."/>
            <person name="Ju M."/>
            <person name="Zhao R."/>
            <person name="Li G."/>
            <person name="Mu C."/>
            <person name="Tian Q."/>
            <person name="Mei H."/>
            <person name="Zhang T."/>
            <person name="Gao T."/>
            <person name="Zhang H."/>
        </authorList>
    </citation>
    <scope>NUCLEOTIDE SEQUENCE</scope>
    <source>
        <strain evidence="16">KEN8</strain>
    </source>
</reference>
<keyword evidence="4 13" id="KW-0812">Transmembrane</keyword>
<dbReference type="InterPro" id="IPR001245">
    <property type="entry name" value="Ser-Thr/Tyr_kinase_cat_dom"/>
</dbReference>
<evidence type="ECO:0000256" key="2">
    <source>
        <dbReference type="ARBA" id="ARBA00022553"/>
    </source>
</evidence>
<dbReference type="PANTHER" id="PTHR48010:SF1">
    <property type="entry name" value="PROTEIN KINASE DOMAIN-CONTAINING PROTEIN"/>
    <property type="match status" value="1"/>
</dbReference>
<evidence type="ECO:0000256" key="11">
    <source>
        <dbReference type="PROSITE-ProRule" id="PRU10141"/>
    </source>
</evidence>
<keyword evidence="16" id="KW-0808">Transferase</keyword>
<feature type="chain" id="PRO_5043419100" evidence="14">
    <location>
        <begin position="23"/>
        <end position="650"/>
    </location>
</feature>
<dbReference type="InterPro" id="IPR050994">
    <property type="entry name" value="At_inactive_RLKs"/>
</dbReference>
<evidence type="ECO:0000256" key="4">
    <source>
        <dbReference type="ARBA" id="ARBA00022692"/>
    </source>
</evidence>
<protein>
    <submittedName>
        <fullName evidence="16">Inactive receptor kinase</fullName>
    </submittedName>
</protein>
<dbReference type="EMBL" id="JACGWM010000016">
    <property type="protein sequence ID" value="KAL0321513.1"/>
    <property type="molecule type" value="Genomic_DNA"/>
</dbReference>
<dbReference type="GO" id="GO:0005524">
    <property type="term" value="F:ATP binding"/>
    <property type="evidence" value="ECO:0007669"/>
    <property type="project" value="UniProtKB-UniRule"/>
</dbReference>
<feature type="binding site" evidence="11">
    <location>
        <position position="357"/>
    </location>
    <ligand>
        <name>ATP</name>
        <dbReference type="ChEBI" id="CHEBI:30616"/>
    </ligand>
</feature>
<keyword evidence="3" id="KW-0433">Leucine-rich repeat</keyword>
<dbReference type="InterPro" id="IPR001611">
    <property type="entry name" value="Leu-rich_rpt"/>
</dbReference>
<dbReference type="InterPro" id="IPR013210">
    <property type="entry name" value="LRR_N_plant-typ"/>
</dbReference>
<name>A0AAW2LRL8_9LAMI</name>
<dbReference type="InterPro" id="IPR000719">
    <property type="entry name" value="Prot_kinase_dom"/>
</dbReference>
<dbReference type="PANTHER" id="PTHR48010">
    <property type="entry name" value="OS05G0588300 PROTEIN"/>
    <property type="match status" value="1"/>
</dbReference>
<evidence type="ECO:0000259" key="15">
    <source>
        <dbReference type="PROSITE" id="PS50011"/>
    </source>
</evidence>
<dbReference type="InterPro" id="IPR017441">
    <property type="entry name" value="Protein_kinase_ATP_BS"/>
</dbReference>
<proteinExistence type="predicted"/>
<evidence type="ECO:0000256" key="1">
    <source>
        <dbReference type="ARBA" id="ARBA00004370"/>
    </source>
</evidence>
<dbReference type="PROSITE" id="PS50011">
    <property type="entry name" value="PROTEIN_KINASE_DOM"/>
    <property type="match status" value="1"/>
</dbReference>
<keyword evidence="16" id="KW-0675">Receptor</keyword>
<keyword evidence="8 11" id="KW-0067">ATP-binding</keyword>
<gene>
    <name evidence="16" type="ORF">Scaly_2447700</name>
</gene>
<feature type="transmembrane region" description="Helical" evidence="13">
    <location>
        <begin position="245"/>
        <end position="267"/>
    </location>
</feature>
<dbReference type="InterPro" id="IPR011009">
    <property type="entry name" value="Kinase-like_dom_sf"/>
</dbReference>
<accession>A0AAW2LRL8</accession>
<dbReference type="GO" id="GO:0004672">
    <property type="term" value="F:protein kinase activity"/>
    <property type="evidence" value="ECO:0007669"/>
    <property type="project" value="InterPro"/>
</dbReference>
<dbReference type="Pfam" id="PF00560">
    <property type="entry name" value="LRR_1"/>
    <property type="match status" value="3"/>
</dbReference>